<gene>
    <name evidence="2" type="ORF">AVDCRST_MAG57-589</name>
</gene>
<protein>
    <submittedName>
        <fullName evidence="2">Uncharacterized protein</fullName>
    </submittedName>
</protein>
<feature type="non-terminal residue" evidence="2">
    <location>
        <position position="1"/>
    </location>
</feature>
<feature type="compositionally biased region" description="Low complexity" evidence="1">
    <location>
        <begin position="42"/>
        <end position="54"/>
    </location>
</feature>
<feature type="compositionally biased region" description="Low complexity" evidence="1">
    <location>
        <begin position="63"/>
        <end position="78"/>
    </location>
</feature>
<sequence length="116" mass="12612">RPPLPRGSSPPSRVAGRWPRRSCGPPTPRPPGCPVVRRTRRSSAAVPGSASSSGRRSRRRSWPARPRAWSSSWPSRGWDATRSCGRRRRPSASSSAPSPARCGRRRASGWLSCSAT</sequence>
<organism evidence="2">
    <name type="scientific">uncultured Blastococcus sp</name>
    <dbReference type="NCBI Taxonomy" id="217144"/>
    <lineage>
        <taxon>Bacteria</taxon>
        <taxon>Bacillati</taxon>
        <taxon>Actinomycetota</taxon>
        <taxon>Actinomycetes</taxon>
        <taxon>Geodermatophilales</taxon>
        <taxon>Geodermatophilaceae</taxon>
        <taxon>Blastococcus</taxon>
        <taxon>environmental samples</taxon>
    </lineage>
</organism>
<feature type="compositionally biased region" description="Low complexity" evidence="1">
    <location>
        <begin position="91"/>
        <end position="101"/>
    </location>
</feature>
<feature type="region of interest" description="Disordered" evidence="1">
    <location>
        <begin position="1"/>
        <end position="116"/>
    </location>
</feature>
<name>A0A6J4HCZ3_9ACTN</name>
<dbReference type="EMBL" id="CADCTI010000055">
    <property type="protein sequence ID" value="CAA9221232.1"/>
    <property type="molecule type" value="Genomic_DNA"/>
</dbReference>
<reference evidence="2" key="1">
    <citation type="submission" date="2020-02" db="EMBL/GenBank/DDBJ databases">
        <authorList>
            <person name="Meier V. D."/>
        </authorList>
    </citation>
    <scope>NUCLEOTIDE SEQUENCE</scope>
    <source>
        <strain evidence="2">AVDCRST_MAG57</strain>
    </source>
</reference>
<proteinExistence type="predicted"/>
<accession>A0A6J4HCZ3</accession>
<feature type="compositionally biased region" description="Low complexity" evidence="1">
    <location>
        <begin position="1"/>
        <end position="13"/>
    </location>
</feature>
<dbReference type="AlphaFoldDB" id="A0A6J4HCZ3"/>
<evidence type="ECO:0000256" key="1">
    <source>
        <dbReference type="SAM" id="MobiDB-lite"/>
    </source>
</evidence>
<evidence type="ECO:0000313" key="2">
    <source>
        <dbReference type="EMBL" id="CAA9221232.1"/>
    </source>
</evidence>
<feature type="non-terminal residue" evidence="2">
    <location>
        <position position="116"/>
    </location>
</feature>